<comment type="caution">
    <text evidence="1">The sequence shown here is derived from an EMBL/GenBank/DDBJ whole genome shotgun (WGS) entry which is preliminary data.</text>
</comment>
<proteinExistence type="predicted"/>
<accession>A0ACB9WYW0</accession>
<feature type="non-terminal residue" evidence="1">
    <location>
        <position position="1"/>
    </location>
</feature>
<name>A0ACB9WYW0_CHAAC</name>
<gene>
    <name evidence="1" type="ORF">KUCAC02_004311</name>
</gene>
<dbReference type="EMBL" id="CM043794">
    <property type="protein sequence ID" value="KAI4819030.1"/>
    <property type="molecule type" value="Genomic_DNA"/>
</dbReference>
<organism evidence="1 2">
    <name type="scientific">Chaenocephalus aceratus</name>
    <name type="common">Blackfin icefish</name>
    <name type="synonym">Chaenichthys aceratus</name>
    <dbReference type="NCBI Taxonomy" id="36190"/>
    <lineage>
        <taxon>Eukaryota</taxon>
        <taxon>Metazoa</taxon>
        <taxon>Chordata</taxon>
        <taxon>Craniata</taxon>
        <taxon>Vertebrata</taxon>
        <taxon>Euteleostomi</taxon>
        <taxon>Actinopterygii</taxon>
        <taxon>Neopterygii</taxon>
        <taxon>Teleostei</taxon>
        <taxon>Neoteleostei</taxon>
        <taxon>Acanthomorphata</taxon>
        <taxon>Eupercaria</taxon>
        <taxon>Perciformes</taxon>
        <taxon>Notothenioidei</taxon>
        <taxon>Channichthyidae</taxon>
        <taxon>Chaenocephalus</taxon>
    </lineage>
</organism>
<protein>
    <submittedName>
        <fullName evidence="1">Uncharacterized protein</fullName>
    </submittedName>
</protein>
<keyword evidence="2" id="KW-1185">Reference proteome</keyword>
<dbReference type="Proteomes" id="UP001057452">
    <property type="component" value="Chromosome 10"/>
</dbReference>
<reference evidence="1" key="1">
    <citation type="submission" date="2022-05" db="EMBL/GenBank/DDBJ databases">
        <title>Chromosome-level genome of Chaenocephalus aceratus.</title>
        <authorList>
            <person name="Park H."/>
        </authorList>
    </citation>
    <scope>NUCLEOTIDE SEQUENCE</scope>
    <source>
        <strain evidence="1">KU_202001</strain>
    </source>
</reference>
<sequence length="89" mass="9714">IAQCPTVPGQESQHKGEAGVQVTEPLELVGMDLVGKLTEVKPPDKSRLAQMKARWRSSVGVRGSPETNSLIRFMAQQRMKTLAGSRTPE</sequence>
<feature type="non-terminal residue" evidence="1">
    <location>
        <position position="89"/>
    </location>
</feature>
<evidence type="ECO:0000313" key="2">
    <source>
        <dbReference type="Proteomes" id="UP001057452"/>
    </source>
</evidence>
<evidence type="ECO:0000313" key="1">
    <source>
        <dbReference type="EMBL" id="KAI4819030.1"/>
    </source>
</evidence>